<dbReference type="RefSeq" id="WP_149485270.1">
    <property type="nucleotide sequence ID" value="NZ_CP036150.1"/>
</dbReference>
<dbReference type="Proteomes" id="UP000324209">
    <property type="component" value="Chromosome"/>
</dbReference>
<organism evidence="1 2">
    <name type="scientific">Oceanispirochaeta crateris</name>
    <dbReference type="NCBI Taxonomy" id="2518645"/>
    <lineage>
        <taxon>Bacteria</taxon>
        <taxon>Pseudomonadati</taxon>
        <taxon>Spirochaetota</taxon>
        <taxon>Spirochaetia</taxon>
        <taxon>Spirochaetales</taxon>
        <taxon>Spirochaetaceae</taxon>
        <taxon>Oceanispirochaeta</taxon>
    </lineage>
</organism>
<dbReference type="OrthoDB" id="369088at2"/>
<dbReference type="GO" id="GO:0008237">
    <property type="term" value="F:metallopeptidase activity"/>
    <property type="evidence" value="ECO:0007669"/>
    <property type="project" value="InterPro"/>
</dbReference>
<dbReference type="Pfam" id="PF13582">
    <property type="entry name" value="Reprolysin_3"/>
    <property type="match status" value="1"/>
</dbReference>
<protein>
    <submittedName>
        <fullName evidence="1">Uncharacterized protein</fullName>
    </submittedName>
</protein>
<evidence type="ECO:0000313" key="1">
    <source>
        <dbReference type="EMBL" id="QEN07188.1"/>
    </source>
</evidence>
<dbReference type="InterPro" id="IPR024079">
    <property type="entry name" value="MetalloPept_cat_dom_sf"/>
</dbReference>
<sequence length="439" mass="50041">MRKAVFIFFIVLIIVGYNSCELFIEDSDTFVYDDGIPDEYEQEGTSYYGMPLYDWGARAGFADLFVHIAPMEPGLDPNSSDYYDAGMLLQKSALDKVVAAFAEEGIALHFDVGSRGLYDGYTEITGRGVSQYNLSDEDHRVDYNPAITLSSNTVPSEMDATKFVFVDELKAASFPSERYQIFYFMVFGSSQEDSGDGGSSGIAYLGGRDFLITLAKWGLNLWQYDDYGFTLDEFKNRVINYQASTIMHEFGHNLGLSHGGNESLNYKPNYYSIMNYLYQIQGLPRIGSNEGDRYYYERYSLEVFYESGDEEKWSDLLISTNPYYFNDSFFSSTFRMDYSHGNGGDLNENLLYERNGLMQDSSSSIDWNGNGSSSDLISTNINPSYDSNLSTLSDYNDWDNLYFYYYYLNKSGSRSIAESNQEYVVEYDKPAVLLPLQRE</sequence>
<dbReference type="SUPFAM" id="SSF55486">
    <property type="entry name" value="Metalloproteases ('zincins'), catalytic domain"/>
    <property type="match status" value="1"/>
</dbReference>
<evidence type="ECO:0000313" key="2">
    <source>
        <dbReference type="Proteomes" id="UP000324209"/>
    </source>
</evidence>
<dbReference type="EMBL" id="CP036150">
    <property type="protein sequence ID" value="QEN07188.1"/>
    <property type="molecule type" value="Genomic_DNA"/>
</dbReference>
<proteinExistence type="predicted"/>
<name>A0A5C1QIR4_9SPIO</name>
<dbReference type="Gene3D" id="3.40.390.10">
    <property type="entry name" value="Collagenase (Catalytic Domain)"/>
    <property type="match status" value="1"/>
</dbReference>
<accession>A0A5C1QIR4</accession>
<dbReference type="KEGG" id="ock:EXM22_03980"/>
<keyword evidence="2" id="KW-1185">Reference proteome</keyword>
<gene>
    <name evidence="1" type="ORF">EXM22_03980</name>
</gene>
<dbReference type="AlphaFoldDB" id="A0A5C1QIR4"/>
<reference evidence="1 2" key="1">
    <citation type="submission" date="2019-02" db="EMBL/GenBank/DDBJ databases">
        <title>Complete Genome Sequence and Methylome Analysis of free living Spirochaetas.</title>
        <authorList>
            <person name="Fomenkov A."/>
            <person name="Dubinina G."/>
            <person name="Leshcheva N."/>
            <person name="Mikheeva N."/>
            <person name="Grabovich M."/>
            <person name="Vincze T."/>
            <person name="Roberts R.J."/>
        </authorList>
    </citation>
    <scope>NUCLEOTIDE SEQUENCE [LARGE SCALE GENOMIC DNA]</scope>
    <source>
        <strain evidence="1 2">K2</strain>
    </source>
</reference>